<reference evidence="2 3" key="1">
    <citation type="submission" date="2016-10" db="EMBL/GenBank/DDBJ databases">
        <authorList>
            <person name="de Groot N.N."/>
        </authorList>
    </citation>
    <scope>NUCLEOTIDE SEQUENCE [LARGE SCALE GENOMIC DNA]</scope>
    <source>
        <strain evidence="2 3">47C3B</strain>
    </source>
</reference>
<dbReference type="AlphaFoldDB" id="A0A1G7AH69"/>
<keyword evidence="3" id="KW-1185">Reference proteome</keyword>
<keyword evidence="1" id="KW-1133">Transmembrane helix</keyword>
<feature type="transmembrane region" description="Helical" evidence="1">
    <location>
        <begin position="93"/>
        <end position="113"/>
    </location>
</feature>
<dbReference type="STRING" id="1391627.SAMN05216464_10497"/>
<sequence length="116" mass="13562">MAITIHQLILRFTFMRTLKLIGRFHLGFFLPDFLVTLSCLGLLGFYGTKAHEILSILVWYKVISMTFILYAALQYKKKELYYYQNLGVSKLTLAVFTTIANFMLFMVLFITVYHSL</sequence>
<dbReference type="EMBL" id="FNAI01000004">
    <property type="protein sequence ID" value="SDE14053.1"/>
    <property type="molecule type" value="Genomic_DNA"/>
</dbReference>
<gene>
    <name evidence="2" type="ORF">SAMN05216464_10497</name>
</gene>
<proteinExistence type="predicted"/>
<keyword evidence="1" id="KW-0472">Membrane</keyword>
<feature type="transmembrane region" description="Helical" evidence="1">
    <location>
        <begin position="53"/>
        <end position="73"/>
    </location>
</feature>
<accession>A0A1G7AH69</accession>
<protein>
    <submittedName>
        <fullName evidence="2">Uncharacterized protein</fullName>
    </submittedName>
</protein>
<keyword evidence="1" id="KW-0812">Transmembrane</keyword>
<name>A0A1G7AH69_9SPHI</name>
<evidence type="ECO:0000256" key="1">
    <source>
        <dbReference type="SAM" id="Phobius"/>
    </source>
</evidence>
<dbReference type="Proteomes" id="UP000199072">
    <property type="component" value="Unassembled WGS sequence"/>
</dbReference>
<evidence type="ECO:0000313" key="3">
    <source>
        <dbReference type="Proteomes" id="UP000199072"/>
    </source>
</evidence>
<dbReference type="RefSeq" id="WP_091149055.1">
    <property type="nucleotide sequence ID" value="NZ_FNAI01000004.1"/>
</dbReference>
<organism evidence="2 3">
    <name type="scientific">Mucilaginibacter pineti</name>
    <dbReference type="NCBI Taxonomy" id="1391627"/>
    <lineage>
        <taxon>Bacteria</taxon>
        <taxon>Pseudomonadati</taxon>
        <taxon>Bacteroidota</taxon>
        <taxon>Sphingobacteriia</taxon>
        <taxon>Sphingobacteriales</taxon>
        <taxon>Sphingobacteriaceae</taxon>
        <taxon>Mucilaginibacter</taxon>
    </lineage>
</organism>
<evidence type="ECO:0000313" key="2">
    <source>
        <dbReference type="EMBL" id="SDE14053.1"/>
    </source>
</evidence>
<feature type="transmembrane region" description="Helical" evidence="1">
    <location>
        <begin position="20"/>
        <end position="47"/>
    </location>
</feature>